<name>W7TFG8_9STRA</name>
<evidence type="ECO:0000256" key="2">
    <source>
        <dbReference type="ARBA" id="ARBA00023004"/>
    </source>
</evidence>
<dbReference type="AlphaFoldDB" id="W7TFG8"/>
<dbReference type="GO" id="GO:0005730">
    <property type="term" value="C:nucleolus"/>
    <property type="evidence" value="ECO:0007669"/>
    <property type="project" value="TreeGrafter"/>
</dbReference>
<organism evidence="7 8">
    <name type="scientific">Nannochloropsis gaditana</name>
    <dbReference type="NCBI Taxonomy" id="72520"/>
    <lineage>
        <taxon>Eukaryota</taxon>
        <taxon>Sar</taxon>
        <taxon>Stramenopiles</taxon>
        <taxon>Ochrophyta</taxon>
        <taxon>Eustigmatophyceae</taxon>
        <taxon>Eustigmatales</taxon>
        <taxon>Monodopsidaceae</taxon>
        <taxon>Nannochloropsis</taxon>
    </lineage>
</organism>
<dbReference type="PANTHER" id="PTHR13096:SF8">
    <property type="entry name" value="RIBOSOMAL OXYGENASE 1"/>
    <property type="match status" value="1"/>
</dbReference>
<dbReference type="EC" id="1.14.11.-" evidence="3"/>
<accession>W7TFG8</accession>
<evidence type="ECO:0000256" key="4">
    <source>
        <dbReference type="SAM" id="MobiDB-lite"/>
    </source>
</evidence>
<keyword evidence="8" id="KW-1185">Reference proteome</keyword>
<gene>
    <name evidence="7" type="ORF">Naga_100376g4</name>
</gene>
<dbReference type="EMBL" id="AZIL01002238">
    <property type="protein sequence ID" value="EWM22263.1"/>
    <property type="molecule type" value="Genomic_DNA"/>
</dbReference>
<evidence type="ECO:0000256" key="1">
    <source>
        <dbReference type="ARBA" id="ARBA00022723"/>
    </source>
</evidence>
<keyword evidence="3" id="KW-0560">Oxidoreductase</keyword>
<sequence length="480" mass="52948">MRKGELLDVNLLLSYLWLLPSLPYRVSSRRHPSRWCHTLRRYWLRKQTPSDTAQSTESHQARYNMGKKRKSMPVTFTAPSLQKTKLKTSPGEGTSTSTMTINAAPLAGLSHSSPSFSILERAFEQLACDPLDFLVGEGKRASFLEKHWESAPSVFPSTPERLAFFHHLLSLEDYLKTARERDEKGEEKGRHSFRLGVDVNAARYVHGQRETHNATNRGQGTASTLSRLHEQKGCTLQVLQPQRWDDKCWRLAAALEAQFGCLVGVNAYLTPGGTQGLAPHSDPVEIFVIQTEGKKAWRLYAPMGNFALPNQASGDLKQEEIGTPSLEVVLSPGDVLYMPRGTVHQAVAEGGREGGRAASAHLTLSTYQQWSYADWATHIFQVVGHNVTFRTAPSTFPLALRRSPPPGPASSTAFFIPPPLPQLFPPCAAWPRACARWRIISSGTRKSPTWASGPCAWTSGGRGSLPTQPPSLPPALPRCG</sequence>
<evidence type="ECO:0000259" key="6">
    <source>
        <dbReference type="PROSITE" id="PS51184"/>
    </source>
</evidence>
<feature type="chain" id="PRO_5004900588" description="Bifunctional lysine-specific demethylase and histidyl-hydroxylase" evidence="5">
    <location>
        <begin position="29"/>
        <end position="480"/>
    </location>
</feature>
<dbReference type="InterPro" id="IPR039994">
    <property type="entry name" value="NO66-like"/>
</dbReference>
<feature type="domain" description="JmjC" evidence="6">
    <location>
        <begin position="206"/>
        <end position="387"/>
    </location>
</feature>
<dbReference type="SUPFAM" id="SSF51197">
    <property type="entry name" value="Clavaminate synthase-like"/>
    <property type="match status" value="1"/>
</dbReference>
<protein>
    <recommendedName>
        <fullName evidence="3">Bifunctional lysine-specific demethylase and histidyl-hydroxylase</fullName>
        <ecNumber evidence="3">1.14.11.-</ecNumber>
    </recommendedName>
</protein>
<keyword evidence="3" id="KW-0223">Dioxygenase</keyword>
<dbReference type="CDD" id="cd02208">
    <property type="entry name" value="cupin_RmlC-like"/>
    <property type="match status" value="1"/>
</dbReference>
<keyword evidence="3" id="KW-0539">Nucleus</keyword>
<dbReference type="GO" id="GO:0051864">
    <property type="term" value="F:histone H3K36 demethylase activity"/>
    <property type="evidence" value="ECO:0007669"/>
    <property type="project" value="TreeGrafter"/>
</dbReference>
<proteinExistence type="inferred from homology"/>
<reference evidence="7 8" key="1">
    <citation type="journal article" date="2014" name="Mol. Plant">
        <title>Chromosome Scale Genome Assembly and Transcriptome Profiling of Nannochloropsis gaditana in Nitrogen Depletion.</title>
        <authorList>
            <person name="Corteggiani Carpinelli E."/>
            <person name="Telatin A."/>
            <person name="Vitulo N."/>
            <person name="Forcato C."/>
            <person name="D'Angelo M."/>
            <person name="Schiavon R."/>
            <person name="Vezzi A."/>
            <person name="Giacometti G.M."/>
            <person name="Morosinotto T."/>
            <person name="Valle G."/>
        </authorList>
    </citation>
    <scope>NUCLEOTIDE SEQUENCE [LARGE SCALE GENOMIC DNA]</scope>
    <source>
        <strain evidence="7 8">B-31</strain>
    </source>
</reference>
<dbReference type="GO" id="GO:0032453">
    <property type="term" value="F:histone H3K4 demethylase activity"/>
    <property type="evidence" value="ECO:0007669"/>
    <property type="project" value="TreeGrafter"/>
</dbReference>
<feature type="compositionally biased region" description="Pro residues" evidence="4">
    <location>
        <begin position="467"/>
        <end position="480"/>
    </location>
</feature>
<keyword evidence="3" id="KW-0805">Transcription regulation</keyword>
<feature type="signal peptide" evidence="5">
    <location>
        <begin position="1"/>
        <end position="28"/>
    </location>
</feature>
<dbReference type="Proteomes" id="UP000019335">
    <property type="component" value="Unassembled WGS sequence"/>
</dbReference>
<evidence type="ECO:0000256" key="3">
    <source>
        <dbReference type="RuleBase" id="RU366061"/>
    </source>
</evidence>
<comment type="subcellular location">
    <subcellularLocation>
        <location evidence="3">Nucleus</location>
    </subcellularLocation>
</comment>
<dbReference type="OrthoDB" id="425950at2759"/>
<dbReference type="InterPro" id="IPR003347">
    <property type="entry name" value="JmjC_dom"/>
</dbReference>
<dbReference type="Pfam" id="PF08007">
    <property type="entry name" value="JmjC_2"/>
    <property type="match status" value="1"/>
</dbReference>
<comment type="caution">
    <text evidence="7">The sequence shown here is derived from an EMBL/GenBank/DDBJ whole genome shotgun (WGS) entry which is preliminary data.</text>
</comment>
<keyword evidence="5" id="KW-0732">Signal</keyword>
<dbReference type="PANTHER" id="PTHR13096">
    <property type="entry name" value="MINA53 MYC INDUCED NUCLEAR ANTIGEN"/>
    <property type="match status" value="1"/>
</dbReference>
<evidence type="ECO:0000256" key="5">
    <source>
        <dbReference type="SAM" id="SignalP"/>
    </source>
</evidence>
<keyword evidence="1 3" id="KW-0479">Metal-binding</keyword>
<evidence type="ECO:0000313" key="7">
    <source>
        <dbReference type="EMBL" id="EWM22263.1"/>
    </source>
</evidence>
<keyword evidence="3" id="KW-0804">Transcription</keyword>
<feature type="region of interest" description="Disordered" evidence="4">
    <location>
        <begin position="458"/>
        <end position="480"/>
    </location>
</feature>
<keyword evidence="2 3" id="KW-0408">Iron</keyword>
<evidence type="ECO:0000313" key="8">
    <source>
        <dbReference type="Proteomes" id="UP000019335"/>
    </source>
</evidence>
<dbReference type="Gene3D" id="2.60.120.650">
    <property type="entry name" value="Cupin"/>
    <property type="match status" value="1"/>
</dbReference>
<dbReference type="PROSITE" id="PS51184">
    <property type="entry name" value="JMJC"/>
    <property type="match status" value="1"/>
</dbReference>
<comment type="similarity">
    <text evidence="3">Belongs to the ROX family.</text>
</comment>
<dbReference type="GO" id="GO:0005506">
    <property type="term" value="F:iron ion binding"/>
    <property type="evidence" value="ECO:0007669"/>
    <property type="project" value="UniProtKB-UniRule"/>
</dbReference>
<comment type="cofactor">
    <cofactor evidence="3">
        <name>Fe(2+)</name>
        <dbReference type="ChEBI" id="CHEBI:29033"/>
    </cofactor>
    <text evidence="3">Binds 1 Fe(2+) ion per subunit.</text>
</comment>
<comment type="function">
    <text evidence="3">Oxygenase that can act as both a histone lysine demethylase and a ribosomal histidine hydroxylase.</text>
</comment>